<proteinExistence type="predicted"/>
<evidence type="ECO:0000313" key="2">
    <source>
        <dbReference type="EMBL" id="AWQ60727.1"/>
    </source>
</evidence>
<dbReference type="EMBL" id="MG432478">
    <property type="protein sequence ID" value="AWQ62034.1"/>
    <property type="molecule type" value="Genomic_DNA"/>
</dbReference>
<feature type="compositionally biased region" description="Low complexity" evidence="1">
    <location>
        <begin position="692"/>
        <end position="714"/>
    </location>
</feature>
<protein>
    <submittedName>
        <fullName evidence="3">Wsv119</fullName>
    </submittedName>
</protein>
<feature type="compositionally biased region" description="Basic residues" evidence="1">
    <location>
        <begin position="727"/>
        <end position="736"/>
    </location>
</feature>
<dbReference type="EMBL" id="MG432481">
    <property type="protein sequence ID" value="AWQ63247.1"/>
    <property type="molecule type" value="Genomic_DNA"/>
</dbReference>
<dbReference type="EMBL" id="MG432475">
    <property type="protein sequence ID" value="AWQ60727.1"/>
    <property type="molecule type" value="Genomic_DNA"/>
</dbReference>
<accession>A0A2U9GAM1</accession>
<evidence type="ECO:0000256" key="1">
    <source>
        <dbReference type="SAM" id="MobiDB-lite"/>
    </source>
</evidence>
<evidence type="ECO:0000313" key="4">
    <source>
        <dbReference type="EMBL" id="AWQ63247.1"/>
    </source>
</evidence>
<gene>
    <name evidence="3" type="primary">119</name>
</gene>
<reference evidence="3" key="2">
    <citation type="journal article" name="FEMS Microbiol. Lett.">
        <title>Molecular variability and genetic structure of white spot syndrome virus strains from northwest Mexico based on the analysis of genomes.</title>
        <authorList>
            <person name="Parrilla-Taylor D.P."/>
            <person name="Vibanco-Perez N."/>
            <person name="Duran-Avelar M.J."/>
            <person name="Gomez-Gil B."/>
            <person name="Llera-Herrera R."/>
            <person name="Vazquez-Juarez R."/>
        </authorList>
    </citation>
    <scope>NUCLEOTIDE SEQUENCE</scope>
    <source>
        <strain evidence="2">ACF2</strain>
        <strain evidence="3">GVE05</strain>
        <strain evidence="4">LC1</strain>
    </source>
</reference>
<organismHost>
    <name type="scientific">Crustacea</name>
    <name type="common">crustaceans</name>
    <dbReference type="NCBI Taxonomy" id="6657"/>
</organismHost>
<evidence type="ECO:0000313" key="3">
    <source>
        <dbReference type="EMBL" id="AWQ62034.1"/>
    </source>
</evidence>
<name>A0A2U9GAM1_WSSV</name>
<sequence length="736" mass="83207">METPPVKPCRRKEVKDVWCQPKTSFENDAVEDKHLAFAESPILQRPRDFPIPKKITAYFCLDDSVDIKNPWGSCPLLKSGSNFRVSEYSRHFNEFSGVKNDDDTSSNTCFIYSQKNPNIEIVSKLNIEFEVMMEGIITHRKDLFETGILSDSSLATAMAFCHPKARVRNVALFYFSVYLPFSKITRKETIKCSETDKVHIGSDAIFSPPSDNPNISAHQNNNNNNNNNTSVNIEDRPIRNNNISRKMTITNYQCMACKERCTNNCTNGNYPDRGNQHLSHSVKGEDFFKILNNSKVDSLKKLSRVLIPAPPSGNYTSKFCDRSSMCHSFFCRGIEPVSTSFSSDSFEKTKLVLYGKVVDVINSYSAIKTSHNNRIRVFFNSEEKDNKTIPSRAESAKNAFKDILVHECNKERAVSYFEQNKLSSKDGHLSNKWWIELNDLNIMFEKHVEDFYKKCSKVNDAESLKDIFNDFEKTCDKYKTAKRAIIGAQDPSTSTPSKKENGITRIISTLSEFHSKDEATVSALLDKTMLLGSRTIMSGVRCVIRNNSVFSGFENKNTNNNWELEIRHYVISMGGAAVTKISDEDLEQFTPVRGAVSVTTAPNDKLPVGAHQTWKDEQTLKTNTKRNSLYDSYNSKRNNRDNNKIKNRSLKLSDFNWRTPNISIQEFNANKDDVNKKRYAEVVASAAPKSPSPTSSSSSNSNSSSPPLSPLSPTVKNSNNKPLYIPPHKRMTTTAV</sequence>
<organism evidence="3">
    <name type="scientific">White spot syndrome virus</name>
    <name type="common">WSSV</name>
    <name type="synonym">White spot bacilliform virus</name>
    <dbReference type="NCBI Taxonomy" id="92652"/>
    <lineage>
        <taxon>Viruses</taxon>
        <taxon>Viruses incertae sedis</taxon>
        <taxon>Naldaviricetes</taxon>
        <taxon>Nimaviridae</taxon>
        <taxon>Whispovirus</taxon>
        <taxon>White spot syndrome virus</taxon>
    </lineage>
</organism>
<feature type="region of interest" description="Disordered" evidence="1">
    <location>
        <begin position="685"/>
        <end position="736"/>
    </location>
</feature>
<feature type="region of interest" description="Disordered" evidence="1">
    <location>
        <begin position="623"/>
        <end position="647"/>
    </location>
</feature>
<reference evidence="3" key="1">
    <citation type="submission" date="2017-11" db="EMBL/GenBank/DDBJ databases">
        <authorList>
            <person name="Parrilla Taylor D.P."/>
            <person name="Vibanco-Perez N."/>
            <person name="Duran-Avelar Md.J."/>
            <person name="Gomez-Gil B."/>
            <person name="Llera-Herrera R."/>
            <person name="Vazquez-Juarez R."/>
        </authorList>
    </citation>
    <scope>NUCLEOTIDE SEQUENCE</scope>
    <source>
        <strain evidence="2">ACF2</strain>
        <strain evidence="3">GVE05</strain>
        <strain evidence="4">LC1</strain>
    </source>
</reference>
<feature type="region of interest" description="Disordered" evidence="1">
    <location>
        <begin position="209"/>
        <end position="234"/>
    </location>
</feature>